<evidence type="ECO:0000256" key="3">
    <source>
        <dbReference type="ARBA" id="ARBA00022729"/>
    </source>
</evidence>
<dbReference type="RefSeq" id="WP_186977765.1">
    <property type="nucleotide sequence ID" value="NZ_JACOOH010000008.1"/>
</dbReference>
<comment type="subcellular location">
    <subcellularLocation>
        <location evidence="1">Cell outer membrane</location>
    </subcellularLocation>
</comment>
<dbReference type="Proteomes" id="UP000646484">
    <property type="component" value="Unassembled WGS sequence"/>
</dbReference>
<keyword evidence="9" id="KW-1185">Reference proteome</keyword>
<keyword evidence="3" id="KW-0732">Signal</keyword>
<dbReference type="Pfam" id="PF14322">
    <property type="entry name" value="SusD-like_3"/>
    <property type="match status" value="1"/>
</dbReference>
<keyword evidence="5" id="KW-0998">Cell outer membrane</keyword>
<accession>A0ABR7D5X0</accession>
<dbReference type="InterPro" id="IPR012944">
    <property type="entry name" value="SusD_RagB_dom"/>
</dbReference>
<comment type="caution">
    <text evidence="8">The sequence shown here is derived from an EMBL/GenBank/DDBJ whole genome shotgun (WGS) entry which is preliminary data.</text>
</comment>
<dbReference type="Gene3D" id="1.25.40.390">
    <property type="match status" value="1"/>
</dbReference>
<evidence type="ECO:0000256" key="4">
    <source>
        <dbReference type="ARBA" id="ARBA00023136"/>
    </source>
</evidence>
<name>A0ABR7D5X0_9BACT</name>
<evidence type="ECO:0000256" key="2">
    <source>
        <dbReference type="ARBA" id="ARBA00006275"/>
    </source>
</evidence>
<feature type="domain" description="RagB/SusD" evidence="6">
    <location>
        <begin position="318"/>
        <end position="500"/>
    </location>
</feature>
<sequence length="513" mass="59191">MKTRYIIGILLILTTSCSDFLKESSQDLAYVRSYVDLDETLLGDGYMNVASAASLGSDNYSEFYYPYIHFMADETQENVGTGRSTVLSSRDAIFGYYTWQRRVGINVEGTFRASENADWDKIYKHINIANMVINTIDNQTAKTSFDRNEIQRIKGEAYFLRAAYYFTLVNLYGKPYSLKTSSTDPGVPLKLTDYVEDLKFSRNTVAEVYEQVVKDLKNAEICLENIPLKSVYRAGIVATYLLQSRVYLYMQNYTLAKECAQKVLDRKDGLIDLNSFDNMEHSFLSSKSEETIFSMGTSITQQTVNGLMEDFGISDDLYAQYRPYLGNEDLRRSYFMEDYLGYQRYTKVKPGRTGRIDVSDNFLFRTAEAYLNLAEAAACSGDESTARTALNALRLKRMAHIGYISVELSGSELVTFIRDERRRELCLEGHRWFDLRRYMVNEKYPFVKTIRNSYTIFQDDDWGDKEPVETRVFELKENDDAYTLPIPIEVLNFNDGMKDNERAERPVINVITY</sequence>
<gene>
    <name evidence="8" type="ORF">H8S64_17475</name>
</gene>
<keyword evidence="4" id="KW-0472">Membrane</keyword>
<evidence type="ECO:0000256" key="1">
    <source>
        <dbReference type="ARBA" id="ARBA00004442"/>
    </source>
</evidence>
<evidence type="ECO:0000259" key="7">
    <source>
        <dbReference type="Pfam" id="PF14322"/>
    </source>
</evidence>
<dbReference type="CDD" id="cd08977">
    <property type="entry name" value="SusD"/>
    <property type="match status" value="1"/>
</dbReference>
<dbReference type="Pfam" id="PF07980">
    <property type="entry name" value="SusD_RagB"/>
    <property type="match status" value="1"/>
</dbReference>
<reference evidence="8 9" key="1">
    <citation type="submission" date="2020-08" db="EMBL/GenBank/DDBJ databases">
        <title>Genome public.</title>
        <authorList>
            <person name="Liu C."/>
            <person name="Sun Q."/>
        </authorList>
    </citation>
    <scope>NUCLEOTIDE SEQUENCE [LARGE SCALE GENOMIC DNA]</scope>
    <source>
        <strain evidence="8 9">NSJ-56</strain>
    </source>
</reference>
<organism evidence="8 9">
    <name type="scientific">Butyricimonas hominis</name>
    <dbReference type="NCBI Taxonomy" id="2763032"/>
    <lineage>
        <taxon>Bacteria</taxon>
        <taxon>Pseudomonadati</taxon>
        <taxon>Bacteroidota</taxon>
        <taxon>Bacteroidia</taxon>
        <taxon>Bacteroidales</taxon>
        <taxon>Odoribacteraceae</taxon>
        <taxon>Butyricimonas</taxon>
    </lineage>
</organism>
<feature type="domain" description="SusD-like N-terminal" evidence="7">
    <location>
        <begin position="88"/>
        <end position="248"/>
    </location>
</feature>
<dbReference type="PROSITE" id="PS51257">
    <property type="entry name" value="PROKAR_LIPOPROTEIN"/>
    <property type="match status" value="1"/>
</dbReference>
<evidence type="ECO:0000259" key="6">
    <source>
        <dbReference type="Pfam" id="PF07980"/>
    </source>
</evidence>
<evidence type="ECO:0000256" key="5">
    <source>
        <dbReference type="ARBA" id="ARBA00023237"/>
    </source>
</evidence>
<dbReference type="InterPro" id="IPR033985">
    <property type="entry name" value="SusD-like_N"/>
</dbReference>
<protein>
    <submittedName>
        <fullName evidence="8">RagB/SusD family nutrient uptake outer membrane protein</fullName>
    </submittedName>
</protein>
<dbReference type="EMBL" id="JACOOH010000008">
    <property type="protein sequence ID" value="MBC5622885.1"/>
    <property type="molecule type" value="Genomic_DNA"/>
</dbReference>
<evidence type="ECO:0000313" key="8">
    <source>
        <dbReference type="EMBL" id="MBC5622885.1"/>
    </source>
</evidence>
<dbReference type="SUPFAM" id="SSF48452">
    <property type="entry name" value="TPR-like"/>
    <property type="match status" value="1"/>
</dbReference>
<comment type="similarity">
    <text evidence="2">Belongs to the SusD family.</text>
</comment>
<evidence type="ECO:0000313" key="9">
    <source>
        <dbReference type="Proteomes" id="UP000646484"/>
    </source>
</evidence>
<proteinExistence type="inferred from homology"/>
<dbReference type="InterPro" id="IPR011990">
    <property type="entry name" value="TPR-like_helical_dom_sf"/>
</dbReference>